<dbReference type="AlphaFoldDB" id="A0A5C5YQJ1"/>
<evidence type="ECO:0000256" key="1">
    <source>
        <dbReference type="ARBA" id="ARBA00022741"/>
    </source>
</evidence>
<dbReference type="SUPFAM" id="SSF50891">
    <property type="entry name" value="Cyclophilin-like"/>
    <property type="match status" value="2"/>
</dbReference>
<dbReference type="EMBL" id="SJPO01000005">
    <property type="protein sequence ID" value="TWT77133.1"/>
    <property type="molecule type" value="Genomic_DNA"/>
</dbReference>
<dbReference type="GO" id="GO:0005524">
    <property type="term" value="F:ATP binding"/>
    <property type="evidence" value="ECO:0007669"/>
    <property type="project" value="UniProtKB-KW"/>
</dbReference>
<dbReference type="InterPro" id="IPR003833">
    <property type="entry name" value="CT_C_D"/>
</dbReference>
<dbReference type="Pfam" id="PF02626">
    <property type="entry name" value="CT_A_B"/>
    <property type="match status" value="1"/>
</dbReference>
<evidence type="ECO:0000256" key="4">
    <source>
        <dbReference type="SAM" id="MobiDB-lite"/>
    </source>
</evidence>
<dbReference type="Pfam" id="PF02682">
    <property type="entry name" value="CT_C_D"/>
    <property type="match status" value="1"/>
</dbReference>
<feature type="region of interest" description="Disordered" evidence="4">
    <location>
        <begin position="437"/>
        <end position="457"/>
    </location>
</feature>
<reference evidence="7 8" key="1">
    <citation type="submission" date="2019-02" db="EMBL/GenBank/DDBJ databases">
        <title>Deep-cultivation of Planctomycetes and their phenomic and genomic characterization uncovers novel biology.</title>
        <authorList>
            <person name="Wiegand S."/>
            <person name="Jogler M."/>
            <person name="Boedeker C."/>
            <person name="Pinto D."/>
            <person name="Vollmers J."/>
            <person name="Rivas-Marin E."/>
            <person name="Kohn T."/>
            <person name="Peeters S.H."/>
            <person name="Heuer A."/>
            <person name="Rast P."/>
            <person name="Oberbeckmann S."/>
            <person name="Bunk B."/>
            <person name="Jeske O."/>
            <person name="Meyerdierks A."/>
            <person name="Storesund J.E."/>
            <person name="Kallscheuer N."/>
            <person name="Luecker S."/>
            <person name="Lage O.M."/>
            <person name="Pohl T."/>
            <person name="Merkel B.J."/>
            <person name="Hornburger P."/>
            <person name="Mueller R.-W."/>
            <person name="Bruemmer F."/>
            <person name="Labrenz M."/>
            <person name="Spormann A.M."/>
            <person name="Op Den Camp H."/>
            <person name="Overmann J."/>
            <person name="Amann R."/>
            <person name="Jetten M.S.M."/>
            <person name="Mascher T."/>
            <person name="Medema M.H."/>
            <person name="Devos D.P."/>
            <person name="Kaster A.-K."/>
            <person name="Ovreas L."/>
            <person name="Rohde M."/>
            <person name="Galperin M.Y."/>
            <person name="Jogler C."/>
        </authorList>
    </citation>
    <scope>NUCLEOTIDE SEQUENCE [LARGE SCALE GENOMIC DNA]</scope>
    <source>
        <strain evidence="7 8">Pla123a</strain>
    </source>
</reference>
<comment type="caution">
    <text evidence="7">The sequence shown here is derived from an EMBL/GenBank/DDBJ whole genome shotgun (WGS) entry which is preliminary data.</text>
</comment>
<keyword evidence="2" id="KW-0378">Hydrolase</keyword>
<dbReference type="SMART" id="SM00796">
    <property type="entry name" value="AHS1"/>
    <property type="match status" value="1"/>
</dbReference>
<organism evidence="7 8">
    <name type="scientific">Posidoniimonas polymericola</name>
    <dbReference type="NCBI Taxonomy" id="2528002"/>
    <lineage>
        <taxon>Bacteria</taxon>
        <taxon>Pseudomonadati</taxon>
        <taxon>Planctomycetota</taxon>
        <taxon>Planctomycetia</taxon>
        <taxon>Pirellulales</taxon>
        <taxon>Lacipirellulaceae</taxon>
        <taxon>Posidoniimonas</taxon>
    </lineage>
</organism>
<proteinExistence type="predicted"/>
<dbReference type="Gene3D" id="3.30.1360.40">
    <property type="match status" value="1"/>
</dbReference>
<keyword evidence="1" id="KW-0547">Nucleotide-binding</keyword>
<dbReference type="InterPro" id="IPR010016">
    <property type="entry name" value="PxpB"/>
</dbReference>
<dbReference type="InterPro" id="IPR029000">
    <property type="entry name" value="Cyclophilin-like_dom_sf"/>
</dbReference>
<dbReference type="SUPFAM" id="SSF160467">
    <property type="entry name" value="PH0987 N-terminal domain-like"/>
    <property type="match status" value="1"/>
</dbReference>
<evidence type="ECO:0000256" key="3">
    <source>
        <dbReference type="ARBA" id="ARBA00022840"/>
    </source>
</evidence>
<evidence type="ECO:0000259" key="6">
    <source>
        <dbReference type="SMART" id="SM00797"/>
    </source>
</evidence>
<dbReference type="SMART" id="SM00797">
    <property type="entry name" value="AHS2"/>
    <property type="match status" value="1"/>
</dbReference>
<gene>
    <name evidence="7" type="primary">kipA</name>
    <name evidence="7" type="ORF">Pla123a_25640</name>
</gene>
<sequence>MVQLDPDATDSRQRVTALADRLRANPLPGVTDVTQAFTALGIFFDPDAIPCGSGGRRHETVAAWVRSSLAMATQAAAVLPVVHTLPVCFDEAFAPDLPLVAQHAGCGVDEVVQLYCDADYRVGAVGFAPGFAYLEGLPQGLRVPRRARPRTRVPAGAVAIGGPYTAVYPNASPGGWNLIGRCPQKLFDPYADPPGLLQAGDRVRFEPIDRGQLAATEQGREERPLHREGRAVLRVASPGVQSSLQSLGRAGVRQWGVAAGGAMDTASLRLANELVGNAPDAVAIESTLVGPVVECLHDVVLGLAGGVTEALGGARRVRLRAGEQLDLRGLTGARAYVAAPGGFAAECVLGSADTDLQGGFGGHRGRALAAGDQLACLGELTDSGDPTGWFVPASPRAAATLRIVRHGGIGAVGDLAWRRLLGGEFRVASESNRMGVRLQGNPIPADTPGASESRPVAPGAVQIPPGGEPIILAADSQTLGGYPVAGCVAAVDLPILAQLRPAESLTFREVSLADAERLYDQVERELQAVHAGVREAIRRA</sequence>
<dbReference type="Proteomes" id="UP000318478">
    <property type="component" value="Unassembled WGS sequence"/>
</dbReference>
<protein>
    <submittedName>
        <fullName evidence="7">KipI antagonist</fullName>
    </submittedName>
</protein>
<feature type="domain" description="Carboxyltransferase" evidence="5">
    <location>
        <begin position="1"/>
        <end position="197"/>
    </location>
</feature>
<accession>A0A5C5YQJ1</accession>
<keyword evidence="3" id="KW-0067">ATP-binding</keyword>
<evidence type="ECO:0000313" key="7">
    <source>
        <dbReference type="EMBL" id="TWT77133.1"/>
    </source>
</evidence>
<dbReference type="Gene3D" id="2.40.100.10">
    <property type="entry name" value="Cyclophilin-like"/>
    <property type="match status" value="2"/>
</dbReference>
<dbReference type="PANTHER" id="PTHR43309:SF3">
    <property type="entry name" value="5-OXOPROLINASE SUBUNIT C"/>
    <property type="match status" value="1"/>
</dbReference>
<evidence type="ECO:0000259" key="5">
    <source>
        <dbReference type="SMART" id="SM00796"/>
    </source>
</evidence>
<dbReference type="InterPro" id="IPR003778">
    <property type="entry name" value="CT_A_B"/>
</dbReference>
<name>A0A5C5YQJ1_9BACT</name>
<keyword evidence="8" id="KW-1185">Reference proteome</keyword>
<dbReference type="InterPro" id="IPR052708">
    <property type="entry name" value="PxpC"/>
</dbReference>
<dbReference type="NCBIfam" id="TIGR00370">
    <property type="entry name" value="5-oxoprolinase subunit PxpB"/>
    <property type="match status" value="1"/>
</dbReference>
<feature type="domain" description="Carboxyltransferase" evidence="6">
    <location>
        <begin position="254"/>
        <end position="525"/>
    </location>
</feature>
<evidence type="ECO:0000256" key="2">
    <source>
        <dbReference type="ARBA" id="ARBA00022801"/>
    </source>
</evidence>
<dbReference type="GO" id="GO:0016787">
    <property type="term" value="F:hydrolase activity"/>
    <property type="evidence" value="ECO:0007669"/>
    <property type="project" value="UniProtKB-KW"/>
</dbReference>
<dbReference type="PANTHER" id="PTHR43309">
    <property type="entry name" value="5-OXOPROLINASE SUBUNIT C"/>
    <property type="match status" value="1"/>
</dbReference>
<evidence type="ECO:0000313" key="8">
    <source>
        <dbReference type="Proteomes" id="UP000318478"/>
    </source>
</evidence>